<organism evidence="1 2">
    <name type="scientific">Alistipes ihumii AP11</name>
    <dbReference type="NCBI Taxonomy" id="1211813"/>
    <lineage>
        <taxon>Bacteria</taxon>
        <taxon>Pseudomonadati</taxon>
        <taxon>Bacteroidota</taxon>
        <taxon>Bacteroidia</taxon>
        <taxon>Bacteroidales</taxon>
        <taxon>Rikenellaceae</taxon>
        <taxon>Alistipes</taxon>
    </lineage>
</organism>
<dbReference type="Proteomes" id="UP001059295">
    <property type="component" value="Chromosome"/>
</dbReference>
<sequence>MTGVNRYKFGGKETLEPVSLDMLDFGARFYDPRIARWNTQDPLAEKYFSLSPYNYCAGNPITLVDPTGMVMDDYRLKKNGEIELMKKTNDNYDVIYAENEKGEIDLFNTISIDRGILSNKITGTITPHGKEYSYDAYG</sequence>
<evidence type="ECO:0000313" key="2">
    <source>
        <dbReference type="Proteomes" id="UP001059295"/>
    </source>
</evidence>
<gene>
    <name evidence="1" type="ORF">NQ491_08600</name>
</gene>
<name>A0ABY5UZ54_9BACT</name>
<dbReference type="EMBL" id="CP102294">
    <property type="protein sequence ID" value="UWN56704.1"/>
    <property type="molecule type" value="Genomic_DNA"/>
</dbReference>
<dbReference type="Gene3D" id="2.180.10.10">
    <property type="entry name" value="RHS repeat-associated core"/>
    <property type="match status" value="1"/>
</dbReference>
<keyword evidence="2" id="KW-1185">Reference proteome</keyword>
<protein>
    <submittedName>
        <fullName evidence="1">RHS repeat-associated core domain-containing protein</fullName>
    </submittedName>
</protein>
<dbReference type="InterPro" id="IPR022385">
    <property type="entry name" value="Rhs_assc_core"/>
</dbReference>
<dbReference type="NCBIfam" id="TIGR03696">
    <property type="entry name" value="Rhs_assc_core"/>
    <property type="match status" value="1"/>
</dbReference>
<proteinExistence type="predicted"/>
<evidence type="ECO:0000313" key="1">
    <source>
        <dbReference type="EMBL" id="UWN56704.1"/>
    </source>
</evidence>
<dbReference type="RefSeq" id="WP_019246847.1">
    <property type="nucleotide sequence ID" value="NZ_CAPH01000022.1"/>
</dbReference>
<reference evidence="1" key="1">
    <citation type="journal article" date="2022" name="Cell">
        <title>Design, construction, and in vivo augmentation of a complex gut microbiome.</title>
        <authorList>
            <person name="Cheng A.G."/>
            <person name="Ho P.Y."/>
            <person name="Aranda-Diaz A."/>
            <person name="Jain S."/>
            <person name="Yu F.B."/>
            <person name="Meng X."/>
            <person name="Wang M."/>
            <person name="Iakiviak M."/>
            <person name="Nagashima K."/>
            <person name="Zhao A."/>
            <person name="Murugkar P."/>
            <person name="Patil A."/>
            <person name="Atabakhsh K."/>
            <person name="Weakley A."/>
            <person name="Yan J."/>
            <person name="Brumbaugh A.R."/>
            <person name="Higginbottom S."/>
            <person name="Dimas A."/>
            <person name="Shiver A.L."/>
            <person name="Deutschbauer A."/>
            <person name="Neff N."/>
            <person name="Sonnenburg J.L."/>
            <person name="Huang K.C."/>
            <person name="Fischbach M.A."/>
        </authorList>
    </citation>
    <scope>NUCLEOTIDE SEQUENCE</scope>
    <source>
        <strain evidence="1">AP11</strain>
    </source>
</reference>
<accession>A0ABY5UZ54</accession>
<dbReference type="GeneID" id="82891788"/>